<gene>
    <name evidence="2" type="ORF">CC86DRAFT_381892</name>
</gene>
<sequence>MYREASDRSTVREHTIAPRQGKLYATKRASAHHVCIVSRFSLTNKLLIAGILPGRPSLYHRQSYHVERQAPKRHLVRQVRRTRHEVMCERDRPAGMKYVVFLVLRLRLGTRASGRLILIVLNGVTASKTFRYCWTKPSHSRSDGCALITGSNIIFRAQISSYYHFRFILLSIQESLLSVIHMMSFPPIRFAPFQVASAPSSGNNTQHPFFQPQTPATSTPSGSSGSTSTSNATTPQSGK</sequence>
<reference evidence="2" key="1">
    <citation type="journal article" date="2020" name="Stud. Mycol.">
        <title>101 Dothideomycetes genomes: a test case for predicting lifestyles and emergence of pathogens.</title>
        <authorList>
            <person name="Haridas S."/>
            <person name="Albert R."/>
            <person name="Binder M."/>
            <person name="Bloem J."/>
            <person name="Labutti K."/>
            <person name="Salamov A."/>
            <person name="Andreopoulos B."/>
            <person name="Baker S."/>
            <person name="Barry K."/>
            <person name="Bills G."/>
            <person name="Bluhm B."/>
            <person name="Cannon C."/>
            <person name="Castanera R."/>
            <person name="Culley D."/>
            <person name="Daum C."/>
            <person name="Ezra D."/>
            <person name="Gonzalez J."/>
            <person name="Henrissat B."/>
            <person name="Kuo A."/>
            <person name="Liang C."/>
            <person name="Lipzen A."/>
            <person name="Lutzoni F."/>
            <person name="Magnuson J."/>
            <person name="Mondo S."/>
            <person name="Nolan M."/>
            <person name="Ohm R."/>
            <person name="Pangilinan J."/>
            <person name="Park H.-J."/>
            <person name="Ramirez L."/>
            <person name="Alfaro M."/>
            <person name="Sun H."/>
            <person name="Tritt A."/>
            <person name="Yoshinaga Y."/>
            <person name="Zwiers L.-H."/>
            <person name="Turgeon B."/>
            <person name="Goodwin S."/>
            <person name="Spatafora J."/>
            <person name="Crous P."/>
            <person name="Grigoriev I."/>
        </authorList>
    </citation>
    <scope>NUCLEOTIDE SEQUENCE</scope>
    <source>
        <strain evidence="2">CBS 113818</strain>
    </source>
</reference>
<feature type="region of interest" description="Disordered" evidence="1">
    <location>
        <begin position="199"/>
        <end position="239"/>
    </location>
</feature>
<feature type="compositionally biased region" description="Low complexity" evidence="1">
    <location>
        <begin position="208"/>
        <end position="239"/>
    </location>
</feature>
<keyword evidence="3" id="KW-1185">Reference proteome</keyword>
<dbReference type="Proteomes" id="UP000799424">
    <property type="component" value="Unassembled WGS sequence"/>
</dbReference>
<dbReference type="EMBL" id="MU006225">
    <property type="protein sequence ID" value="KAF2826818.1"/>
    <property type="molecule type" value="Genomic_DNA"/>
</dbReference>
<dbReference type="OrthoDB" id="10667360at2759"/>
<proteinExistence type="predicted"/>
<organism evidence="2 3">
    <name type="scientific">Ophiobolus disseminans</name>
    <dbReference type="NCBI Taxonomy" id="1469910"/>
    <lineage>
        <taxon>Eukaryota</taxon>
        <taxon>Fungi</taxon>
        <taxon>Dikarya</taxon>
        <taxon>Ascomycota</taxon>
        <taxon>Pezizomycotina</taxon>
        <taxon>Dothideomycetes</taxon>
        <taxon>Pleosporomycetidae</taxon>
        <taxon>Pleosporales</taxon>
        <taxon>Pleosporineae</taxon>
        <taxon>Phaeosphaeriaceae</taxon>
        <taxon>Ophiobolus</taxon>
    </lineage>
</organism>
<accession>A0A6A7A1R6</accession>
<protein>
    <submittedName>
        <fullName evidence="2">Uncharacterized protein</fullName>
    </submittedName>
</protein>
<evidence type="ECO:0000313" key="2">
    <source>
        <dbReference type="EMBL" id="KAF2826818.1"/>
    </source>
</evidence>
<name>A0A6A7A1R6_9PLEO</name>
<evidence type="ECO:0000313" key="3">
    <source>
        <dbReference type="Proteomes" id="UP000799424"/>
    </source>
</evidence>
<dbReference type="AlphaFoldDB" id="A0A6A7A1R6"/>
<evidence type="ECO:0000256" key="1">
    <source>
        <dbReference type="SAM" id="MobiDB-lite"/>
    </source>
</evidence>